<name>A0A413JXC2_BACFG</name>
<accession>A0A413JXC2</accession>
<protein>
    <submittedName>
        <fullName evidence="1">Uncharacterized protein</fullName>
    </submittedName>
</protein>
<dbReference type="EMBL" id="QSDG01000011">
    <property type="protein sequence ID" value="RGY67961.1"/>
    <property type="molecule type" value="Genomic_DNA"/>
</dbReference>
<comment type="caution">
    <text evidence="1">The sequence shown here is derived from an EMBL/GenBank/DDBJ whole genome shotgun (WGS) entry which is preliminary data.</text>
</comment>
<proteinExistence type="predicted"/>
<organism evidence="1 2">
    <name type="scientific">Bacteroides fragilis</name>
    <dbReference type="NCBI Taxonomy" id="817"/>
    <lineage>
        <taxon>Bacteria</taxon>
        <taxon>Pseudomonadati</taxon>
        <taxon>Bacteroidota</taxon>
        <taxon>Bacteroidia</taxon>
        <taxon>Bacteroidales</taxon>
        <taxon>Bacteroidaceae</taxon>
        <taxon>Bacteroides</taxon>
    </lineage>
</organism>
<evidence type="ECO:0000313" key="2">
    <source>
        <dbReference type="Proteomes" id="UP000284614"/>
    </source>
</evidence>
<sequence length="79" mass="8938">MGNYENLIKKEIRYTYTDDKTGEFISVSSVPESDKNCIPTIIISTKYDFIEMDIKDVLALISMLHSLLSKVSCPAMTLD</sequence>
<dbReference type="AlphaFoldDB" id="A0A413JXC2"/>
<dbReference type="Proteomes" id="UP000284614">
    <property type="component" value="Unassembled WGS sequence"/>
</dbReference>
<dbReference type="RefSeq" id="WP_032544105.1">
    <property type="nucleotide sequence ID" value="NZ_CP036539.1"/>
</dbReference>
<reference evidence="1 2" key="1">
    <citation type="submission" date="2018-08" db="EMBL/GenBank/DDBJ databases">
        <title>A genome reference for cultivated species of the human gut microbiota.</title>
        <authorList>
            <person name="Zou Y."/>
            <person name="Xue W."/>
            <person name="Luo G."/>
        </authorList>
    </citation>
    <scope>NUCLEOTIDE SEQUENCE [LARGE SCALE GENOMIC DNA]</scope>
    <source>
        <strain evidence="1 2">OF01-1</strain>
    </source>
</reference>
<gene>
    <name evidence="1" type="ORF">DXA27_12925</name>
</gene>
<evidence type="ECO:0000313" key="1">
    <source>
        <dbReference type="EMBL" id="RGY67961.1"/>
    </source>
</evidence>